<gene>
    <name evidence="3" type="ORF">GCM10009663_16270</name>
</gene>
<comment type="caution">
    <text evidence="3">The sequence shown here is derived from an EMBL/GenBank/DDBJ whole genome shotgun (WGS) entry which is preliminary data.</text>
</comment>
<feature type="compositionally biased region" description="Basic and acidic residues" evidence="1">
    <location>
        <begin position="301"/>
        <end position="312"/>
    </location>
</feature>
<proteinExistence type="predicted"/>
<sequence>MSGPSRGTTAFAGPPAAHPGGTLRHRAGPRRAHRLLGTTDGHPSGRSGAALHAVTRRMTAAGQRPRWLIPELVLLPIGIAAGHATRSPVPFLAAAVGILPLRRLRARRRTAEEARRRAAAVIELCTALVGELRSGATAEYALQTVIGRGAALRYGLGAEPSARLAAARYGADVPAALRLVAELPGGRGAAAVAACWQVSADSGTGLLAGLDQLGDALRSERALAEEVAGELAGSRATVALLAALPVFALLLGTALGAHPLSTLLHTPAGLACLAVGAVLETTGLLWTARIVRAAEDGPPADPDRAADEDCGRRAARSPCGLTRRRADHREPPRRPHPGTSGEAVAG</sequence>
<keyword evidence="4" id="KW-1185">Reference proteome</keyword>
<feature type="transmembrane region" description="Helical" evidence="2">
    <location>
        <begin position="238"/>
        <end position="257"/>
    </location>
</feature>
<name>A0ABP4DZT5_9ACTN</name>
<reference evidence="4" key="1">
    <citation type="journal article" date="2019" name="Int. J. Syst. Evol. Microbiol.">
        <title>The Global Catalogue of Microorganisms (GCM) 10K type strain sequencing project: providing services to taxonomists for standard genome sequencing and annotation.</title>
        <authorList>
            <consortium name="The Broad Institute Genomics Platform"/>
            <consortium name="The Broad Institute Genome Sequencing Center for Infectious Disease"/>
            <person name="Wu L."/>
            <person name="Ma J."/>
        </authorList>
    </citation>
    <scope>NUCLEOTIDE SEQUENCE [LARGE SCALE GENOMIC DNA]</scope>
    <source>
        <strain evidence="4">JCM 13002</strain>
    </source>
</reference>
<keyword evidence="2" id="KW-0472">Membrane</keyword>
<dbReference type="Proteomes" id="UP001499987">
    <property type="component" value="Unassembled WGS sequence"/>
</dbReference>
<evidence type="ECO:0000256" key="1">
    <source>
        <dbReference type="SAM" id="MobiDB-lite"/>
    </source>
</evidence>
<evidence type="ECO:0000313" key="4">
    <source>
        <dbReference type="Proteomes" id="UP001499987"/>
    </source>
</evidence>
<protein>
    <recommendedName>
        <fullName evidence="5">Type II secretion system protein GspF domain-containing protein</fullName>
    </recommendedName>
</protein>
<evidence type="ECO:0000256" key="2">
    <source>
        <dbReference type="SAM" id="Phobius"/>
    </source>
</evidence>
<dbReference type="EMBL" id="BAAALD010000010">
    <property type="protein sequence ID" value="GAA1075803.1"/>
    <property type="molecule type" value="Genomic_DNA"/>
</dbReference>
<organism evidence="3 4">
    <name type="scientific">Kitasatospora arboriphila</name>
    <dbReference type="NCBI Taxonomy" id="258052"/>
    <lineage>
        <taxon>Bacteria</taxon>
        <taxon>Bacillati</taxon>
        <taxon>Actinomycetota</taxon>
        <taxon>Actinomycetes</taxon>
        <taxon>Kitasatosporales</taxon>
        <taxon>Streptomycetaceae</taxon>
        <taxon>Kitasatospora</taxon>
    </lineage>
</organism>
<accession>A0ABP4DZT5</accession>
<feature type="region of interest" description="Disordered" evidence="1">
    <location>
        <begin position="295"/>
        <end position="346"/>
    </location>
</feature>
<evidence type="ECO:0008006" key="5">
    <source>
        <dbReference type="Google" id="ProtNLM"/>
    </source>
</evidence>
<keyword evidence="2" id="KW-0812">Transmembrane</keyword>
<evidence type="ECO:0000313" key="3">
    <source>
        <dbReference type="EMBL" id="GAA1075803.1"/>
    </source>
</evidence>
<feature type="compositionally biased region" description="Low complexity" evidence="1">
    <location>
        <begin position="7"/>
        <end position="22"/>
    </location>
</feature>
<feature type="transmembrane region" description="Helical" evidence="2">
    <location>
        <begin position="263"/>
        <end position="286"/>
    </location>
</feature>
<feature type="region of interest" description="Disordered" evidence="1">
    <location>
        <begin position="1"/>
        <end position="28"/>
    </location>
</feature>
<dbReference type="PANTHER" id="PTHR35007">
    <property type="entry name" value="INTEGRAL MEMBRANE PROTEIN-RELATED"/>
    <property type="match status" value="1"/>
</dbReference>
<dbReference type="PANTHER" id="PTHR35007:SF4">
    <property type="entry name" value="CONSERVED TRANSMEMBRANE PROTEIN-RELATED"/>
    <property type="match status" value="1"/>
</dbReference>
<keyword evidence="2" id="KW-1133">Transmembrane helix</keyword>